<dbReference type="GO" id="GO:0003341">
    <property type="term" value="P:cilium movement"/>
    <property type="evidence" value="ECO:0007669"/>
    <property type="project" value="Ensembl"/>
</dbReference>
<accession>M4AKP5</accession>
<dbReference type="GO" id="GO:0045995">
    <property type="term" value="P:regulation of embryonic development"/>
    <property type="evidence" value="ECO:0007669"/>
    <property type="project" value="Ensembl"/>
</dbReference>
<reference evidence="2" key="3">
    <citation type="submission" date="2025-08" db="UniProtKB">
        <authorList>
            <consortium name="Ensembl"/>
        </authorList>
    </citation>
    <scope>IDENTIFICATION</scope>
    <source>
        <strain evidence="2">JP 163 A</strain>
    </source>
</reference>
<dbReference type="GO" id="GO:0005814">
    <property type="term" value="C:centriole"/>
    <property type="evidence" value="ECO:0007669"/>
    <property type="project" value="TreeGrafter"/>
</dbReference>
<dbReference type="Ensembl" id="ENSXMAT00000015059.2">
    <property type="protein sequence ID" value="ENSXMAP00000015039.1"/>
    <property type="gene ID" value="ENSXMAG00000015021.2"/>
</dbReference>
<dbReference type="GO" id="GO:0007420">
    <property type="term" value="P:brain development"/>
    <property type="evidence" value="ECO:0007669"/>
    <property type="project" value="Ensembl"/>
</dbReference>
<evidence type="ECO:0000256" key="1">
    <source>
        <dbReference type="SAM" id="MobiDB-lite"/>
    </source>
</evidence>
<dbReference type="FunCoup" id="M4AKP5">
    <property type="interactions" value="537"/>
</dbReference>
<dbReference type="GO" id="GO:0035869">
    <property type="term" value="C:ciliary transition zone"/>
    <property type="evidence" value="ECO:0007669"/>
    <property type="project" value="TreeGrafter"/>
</dbReference>
<dbReference type="eggNOG" id="ENOG502S0N0">
    <property type="taxonomic scope" value="Eukaryota"/>
</dbReference>
<organism evidence="2 3">
    <name type="scientific">Xiphophorus maculatus</name>
    <name type="common">Southern platyfish</name>
    <name type="synonym">Platypoecilus maculatus</name>
    <dbReference type="NCBI Taxonomy" id="8083"/>
    <lineage>
        <taxon>Eukaryota</taxon>
        <taxon>Metazoa</taxon>
        <taxon>Chordata</taxon>
        <taxon>Craniata</taxon>
        <taxon>Vertebrata</taxon>
        <taxon>Euteleostomi</taxon>
        <taxon>Actinopterygii</taxon>
        <taxon>Neopterygii</taxon>
        <taxon>Teleostei</taxon>
        <taxon>Neoteleostei</taxon>
        <taxon>Acanthomorphata</taxon>
        <taxon>Ovalentaria</taxon>
        <taxon>Atherinomorphae</taxon>
        <taxon>Cyprinodontiformes</taxon>
        <taxon>Poeciliidae</taxon>
        <taxon>Poeciliinae</taxon>
        <taxon>Xiphophorus</taxon>
    </lineage>
</organism>
<dbReference type="InParanoid" id="M4AKP5"/>
<feature type="region of interest" description="Disordered" evidence="1">
    <location>
        <begin position="59"/>
        <end position="273"/>
    </location>
</feature>
<dbReference type="CTD" id="100003801"/>
<sequence>MSGGDKQRACLNRDKMVTKRIRSEYMKKFKDPKWETYTKCYEEMLAYRLTRRLLEHTHNPWFWSGSDSDSDSGGRSPPHPSKNQVEAGGAETEEPEGVKTDRQRETRTTGAGPRPTVQNEEQIRPDPQSSAHSSQCDDTRESNRAVQGEEEEFSAPLRDKEKETRAARPHQRKPSKSTRPAWRSQRVRPVRQLKEDTKEKRHPFALYGSGEKDADIADRKTHNVGPAASTAEIHESALRAKTRRQVERQIQSRRPERRRAKSADPNKAGMAVQPEFNPWLTEYMRCFSARSR</sequence>
<feature type="compositionally biased region" description="Basic residues" evidence="1">
    <location>
        <begin position="167"/>
        <end position="176"/>
    </location>
</feature>
<feature type="compositionally biased region" description="Basic and acidic residues" evidence="1">
    <location>
        <begin position="210"/>
        <end position="221"/>
    </location>
</feature>
<dbReference type="PANTHER" id="PTHR31022:SF5">
    <property type="entry name" value="CENTRIOLE, CILIA AND SPINDLE-ASSOCIATED PROTEIN-RELATED"/>
    <property type="match status" value="1"/>
</dbReference>
<dbReference type="Proteomes" id="UP000002852">
    <property type="component" value="Unassembled WGS sequence"/>
</dbReference>
<dbReference type="GO" id="GO:0061371">
    <property type="term" value="P:determination of heart left/right asymmetry"/>
    <property type="evidence" value="ECO:0007669"/>
    <property type="project" value="Ensembl"/>
</dbReference>
<evidence type="ECO:0000313" key="2">
    <source>
        <dbReference type="Ensembl" id="ENSXMAP00000015039.1"/>
    </source>
</evidence>
<reference evidence="3" key="2">
    <citation type="journal article" date="2013" name="Nat. Genet.">
        <title>The genome of the platyfish, Xiphophorus maculatus, provides insights into evolutionary adaptation and several complex traits.</title>
        <authorList>
            <person name="Schartl M."/>
            <person name="Walter R.B."/>
            <person name="Shen Y."/>
            <person name="Garcia T."/>
            <person name="Catchen J."/>
            <person name="Amores A."/>
            <person name="Braasch I."/>
            <person name="Chalopin D."/>
            <person name="Volff J.N."/>
            <person name="Lesch K.P."/>
            <person name="Bisazza A."/>
            <person name="Minx P."/>
            <person name="Hillier L."/>
            <person name="Wilson R.K."/>
            <person name="Fuerstenberg S."/>
            <person name="Boore J."/>
            <person name="Searle S."/>
            <person name="Postlethwait J.H."/>
            <person name="Warren W.C."/>
        </authorList>
    </citation>
    <scope>NUCLEOTIDE SEQUENCE [LARGE SCALE GENOMIC DNA]</scope>
    <source>
        <strain evidence="3">JP 163 A</strain>
    </source>
</reference>
<evidence type="ECO:0000313" key="3">
    <source>
        <dbReference type="Proteomes" id="UP000002852"/>
    </source>
</evidence>
<feature type="compositionally biased region" description="Low complexity" evidence="1">
    <location>
        <begin position="64"/>
        <end position="76"/>
    </location>
</feature>
<dbReference type="GO" id="GO:0005819">
    <property type="term" value="C:spindle"/>
    <property type="evidence" value="ECO:0007669"/>
    <property type="project" value="TreeGrafter"/>
</dbReference>
<dbReference type="OrthoDB" id="6616361at2759"/>
<dbReference type="STRING" id="8083.ENSXMAP00000015039"/>
<reference evidence="2" key="4">
    <citation type="submission" date="2025-09" db="UniProtKB">
        <authorList>
            <consortium name="Ensembl"/>
        </authorList>
    </citation>
    <scope>IDENTIFICATION</scope>
    <source>
        <strain evidence="2">JP 163 A</strain>
    </source>
</reference>
<protein>
    <submittedName>
        <fullName evidence="2">Centriole, cilia and spindle-associated protein b</fullName>
    </submittedName>
</protein>
<dbReference type="HOGENOM" id="CLU_054214_0_0_1"/>
<keyword evidence="3" id="KW-1185">Reference proteome</keyword>
<feature type="compositionally biased region" description="Basic and acidic residues" evidence="1">
    <location>
        <begin position="157"/>
        <end position="166"/>
    </location>
</feature>
<name>M4AKP5_XIPMA</name>
<dbReference type="Pfam" id="PF15748">
    <property type="entry name" value="CCSAP"/>
    <property type="match status" value="1"/>
</dbReference>
<dbReference type="RefSeq" id="XP_005804296.2">
    <property type="nucleotide sequence ID" value="XM_005804239.2"/>
</dbReference>
<dbReference type="InterPro" id="IPR029774">
    <property type="entry name" value="CSAP"/>
</dbReference>
<dbReference type="GO" id="GO:0000226">
    <property type="term" value="P:microtubule cytoskeleton organization"/>
    <property type="evidence" value="ECO:0007669"/>
    <property type="project" value="Ensembl"/>
</dbReference>
<dbReference type="KEGG" id="xma:102231071"/>
<dbReference type="AlphaFoldDB" id="M4AKP5"/>
<dbReference type="GO" id="GO:0008017">
    <property type="term" value="F:microtubule binding"/>
    <property type="evidence" value="ECO:0007669"/>
    <property type="project" value="TreeGrafter"/>
</dbReference>
<dbReference type="PANTHER" id="PTHR31022">
    <property type="entry name" value="CENTRIOLE, CILIA AND SPINDLE-ASSOCIATED PROTEIN"/>
    <property type="match status" value="1"/>
</dbReference>
<dbReference type="GO" id="GO:1901673">
    <property type="term" value="P:regulation of mitotic spindle assembly"/>
    <property type="evidence" value="ECO:0007669"/>
    <property type="project" value="TreeGrafter"/>
</dbReference>
<dbReference type="GO" id="GO:0048666">
    <property type="term" value="P:neuron development"/>
    <property type="evidence" value="ECO:0007669"/>
    <property type="project" value="Ensembl"/>
</dbReference>
<dbReference type="OMA" id="WETYAKC"/>
<proteinExistence type="predicted"/>
<dbReference type="GeneTree" id="ENSGT00390000003512"/>
<dbReference type="GO" id="GO:0036064">
    <property type="term" value="C:ciliary basal body"/>
    <property type="evidence" value="ECO:0007669"/>
    <property type="project" value="Ensembl"/>
</dbReference>
<feature type="compositionally biased region" description="Basic and acidic residues" evidence="1">
    <location>
        <begin position="96"/>
        <end position="107"/>
    </location>
</feature>
<dbReference type="GeneID" id="102231071"/>
<reference evidence="3" key="1">
    <citation type="submission" date="2012-01" db="EMBL/GenBank/DDBJ databases">
        <authorList>
            <person name="Walter R."/>
            <person name="Schartl M."/>
            <person name="Warren W."/>
        </authorList>
    </citation>
    <scope>NUCLEOTIDE SEQUENCE [LARGE SCALE GENOMIC DNA]</scope>
    <source>
        <strain evidence="3">JP 163 A</strain>
    </source>
</reference>